<sequence>VMQATAVVETASGESYHSNGGSLQKDKPSKTKKKNLLSSNGCNEVKLTFPDDDWDSLALEQRANDKEIGNIDKIDLLEPSFSVSQNTDIESTQSQSSEFEDSTDYAPLNETYSIHYSESKLKHESLILLSSQLDPEMQKRKEVFFDILEHQGSKTVDLERIYKISDGEYKETAEDMQKHDTDEDSQQEYHSAEEQEYISNHLSFDHTKTLSISNLEVELRNSGYEVKCASNLEDKHVKLESGSIFSLDSLDVYGEEDSPHVSKLQNSVMLREYEPKDEKCKEQKTNLMYHTVFDDGTLRSSSLGNQESQSKSGFLNPKKALKTKIYTEKMKSQITESKDFCGNTIVENKILQHLKNSSTLPQDKALEALLQPCKDCQTSWTSVFDDSVISACEYSHYKSLQNTPNPALDFSITLPRVTVRDIQATEEGGSLKVASSSATNKTCLHNMEGINPKSVTDAASCTVTINQTVDVSTDFRACFTTSRATSARSSVVSTSSNTEITMMNKKRPGEWQSEQQRSVACNTEWSYSQDCVDTQMAMIKGSGKSPSVDSLKPNGNFLNKKELGSALLSLLGDLKVRYVNLKEKIHKGIPLEELPPLSVESKLLSTFSTFASRLMKEESHVFSGADSELDNQSAQDVDVSSNLKKTLSQVSILESSSYIVYHQISRLLRMKEGNLVIFNLLDCRNYQEISEDWFDAKENLTGVDFSGIQENQIEQDKWNPKFTLVIKEKLFDFLLFYFRYASLAFKKNSDAKMAVKEMNGLEINGKSVNVRLVKIPGEYPSPLASKYENKTSLNNLEKSTNKEINSAIPVPKLPRTRPRQLGSEQDSEFFSFDRKYLRYAKISFLNFIFKLINCSYYDYLLFFYFSQTYFSFFRLI</sequence>
<accession>A0A2K6FU01</accession>
<keyword evidence="4" id="KW-1185">Reference proteome</keyword>
<gene>
    <name evidence="3" type="primary">RBM44</name>
</gene>
<dbReference type="GO" id="GO:0071013">
    <property type="term" value="C:catalytic step 2 spliceosome"/>
    <property type="evidence" value="ECO:0007669"/>
    <property type="project" value="TreeGrafter"/>
</dbReference>
<dbReference type="Proteomes" id="UP000233160">
    <property type="component" value="Unassembled WGS sequence"/>
</dbReference>
<dbReference type="SUPFAM" id="SSF54928">
    <property type="entry name" value="RNA-binding domain, RBD"/>
    <property type="match status" value="1"/>
</dbReference>
<dbReference type="Ensembl" id="ENSPCOT00000028090.1">
    <property type="protein sequence ID" value="ENSPCOP00000017453.1"/>
    <property type="gene ID" value="ENSPCOG00000020553.1"/>
</dbReference>
<dbReference type="PANTHER" id="PTHR48026">
    <property type="entry name" value="HOMOLOGOUS TO DROSOPHILA SQD (SQUID) PROTEIN"/>
    <property type="match status" value="1"/>
</dbReference>
<dbReference type="GO" id="GO:0000398">
    <property type="term" value="P:mRNA splicing, via spliceosome"/>
    <property type="evidence" value="ECO:0007669"/>
    <property type="project" value="TreeGrafter"/>
</dbReference>
<dbReference type="InterPro" id="IPR035979">
    <property type="entry name" value="RBD_domain_sf"/>
</dbReference>
<proteinExistence type="predicted"/>
<dbReference type="PANTHER" id="PTHR48026:SF8">
    <property type="entry name" value="RNA-BINDING PROTEIN 44"/>
    <property type="match status" value="1"/>
</dbReference>
<evidence type="ECO:0000256" key="1">
    <source>
        <dbReference type="ARBA" id="ARBA00022884"/>
    </source>
</evidence>
<reference evidence="3" key="2">
    <citation type="submission" date="2025-09" db="UniProtKB">
        <authorList>
            <consortium name="Ensembl"/>
        </authorList>
    </citation>
    <scope>IDENTIFICATION</scope>
</reference>
<dbReference type="AlphaFoldDB" id="A0A2K6FU01"/>
<feature type="compositionally biased region" description="Polar residues" evidence="2">
    <location>
        <begin position="12"/>
        <end position="21"/>
    </location>
</feature>
<protein>
    <submittedName>
        <fullName evidence="3">RNA binding motif protein 44</fullName>
    </submittedName>
</protein>
<name>A0A2K6FU01_PROCO</name>
<dbReference type="GeneTree" id="ENSGT00390000016508"/>
<organism evidence="3 4">
    <name type="scientific">Propithecus coquereli</name>
    <name type="common">Coquerel's sifaka</name>
    <name type="synonym">Propithecus verreauxi coquereli</name>
    <dbReference type="NCBI Taxonomy" id="379532"/>
    <lineage>
        <taxon>Eukaryota</taxon>
        <taxon>Metazoa</taxon>
        <taxon>Chordata</taxon>
        <taxon>Craniata</taxon>
        <taxon>Vertebrata</taxon>
        <taxon>Euteleostomi</taxon>
        <taxon>Mammalia</taxon>
        <taxon>Eutheria</taxon>
        <taxon>Euarchontoglires</taxon>
        <taxon>Primates</taxon>
        <taxon>Strepsirrhini</taxon>
        <taxon>Lemuriformes</taxon>
        <taxon>Indriidae</taxon>
        <taxon>Propithecus</taxon>
    </lineage>
</organism>
<dbReference type="OMA" id="EVRINHK"/>
<evidence type="ECO:0000256" key="2">
    <source>
        <dbReference type="SAM" id="MobiDB-lite"/>
    </source>
</evidence>
<reference evidence="3" key="1">
    <citation type="submission" date="2025-08" db="UniProtKB">
        <authorList>
            <consortium name="Ensembl"/>
        </authorList>
    </citation>
    <scope>IDENTIFICATION</scope>
</reference>
<dbReference type="GO" id="GO:0003730">
    <property type="term" value="F:mRNA 3'-UTR binding"/>
    <property type="evidence" value="ECO:0007669"/>
    <property type="project" value="TreeGrafter"/>
</dbReference>
<keyword evidence="1" id="KW-0694">RNA-binding</keyword>
<feature type="region of interest" description="Disordered" evidence="2">
    <location>
        <begin position="1"/>
        <end position="37"/>
    </location>
</feature>
<evidence type="ECO:0000313" key="3">
    <source>
        <dbReference type="Ensembl" id="ENSPCOP00000017453.1"/>
    </source>
</evidence>
<evidence type="ECO:0000313" key="4">
    <source>
        <dbReference type="Proteomes" id="UP000233160"/>
    </source>
</evidence>
<dbReference type="STRING" id="379532.ENSPCOP00000017453"/>